<geneLocation type="plasmid" evidence="1 2">
    <name>pWENMAR1</name>
</geneLocation>
<comment type="caution">
    <text evidence="1">The sequence shown here is derived from an EMBL/GenBank/DDBJ whole genome shotgun (WGS) entry which is preliminary data.</text>
</comment>
<accession>A0A0D0PJ39</accession>
<evidence type="ECO:0000313" key="2">
    <source>
        <dbReference type="Proteomes" id="UP000035100"/>
    </source>
</evidence>
<reference evidence="1 2" key="1">
    <citation type="submission" date="2013-01" db="EMBL/GenBank/DDBJ databases">
        <authorList>
            <person name="Fiebig A."/>
            <person name="Goeker M."/>
            <person name="Klenk H.-P.P."/>
        </authorList>
    </citation>
    <scope>NUCLEOTIDE SEQUENCE [LARGE SCALE GENOMIC DNA]</scope>
    <source>
        <strain evidence="1 2">DSM 24838</strain>
        <plasmid evidence="1 2">pWENMAR1</plasmid>
    </source>
</reference>
<dbReference type="eggNOG" id="ENOG5032H5Z">
    <property type="taxonomic scope" value="Bacteria"/>
</dbReference>
<sequence length="279" mass="30494">MQILIHAGFHKTGSTFIQNLLAHNRDRLPPSVAAVHQADASSQPLHAACLNYDRALRAGEDEAAAATAREAVLAACRALVNAAGTGLRTLLISDEEIAGVMPGRQGTRRIYASIGQIGAALVEGFAPHPVRFVLYQRQTERWLSSVHNQAVKQHRLRLPLDQFRDWLAEPVDLDGVLARLRAAVGGENVDVVRFEDDLQSPTGLGTALLRKAGLDDAWIAALEVDGLNLNESLHPLALELMIEFNRTRTGGAELRAIARILLARHEWFEDLAKGRIAPR</sequence>
<proteinExistence type="predicted"/>
<protein>
    <recommendedName>
        <fullName evidence="3">Sulfotransferase family</fullName>
    </recommendedName>
</protein>
<evidence type="ECO:0000313" key="1">
    <source>
        <dbReference type="EMBL" id="KIQ71431.1"/>
    </source>
</evidence>
<dbReference type="EMBL" id="AONG01000001">
    <property type="protein sequence ID" value="KIQ71431.1"/>
    <property type="molecule type" value="Genomic_DNA"/>
</dbReference>
<dbReference type="Proteomes" id="UP000035100">
    <property type="component" value="Plasmid pWENMAR1"/>
</dbReference>
<keyword evidence="2" id="KW-1185">Reference proteome</keyword>
<evidence type="ECO:0008006" key="3">
    <source>
        <dbReference type="Google" id="ProtNLM"/>
    </source>
</evidence>
<gene>
    <name evidence="1" type="ORF">Wenmar_04079</name>
</gene>
<dbReference type="InterPro" id="IPR027417">
    <property type="entry name" value="P-loop_NTPase"/>
</dbReference>
<name>A0A0D0PJ39_9RHOB</name>
<dbReference type="AlphaFoldDB" id="A0A0D0PJ39"/>
<dbReference type="RefSeq" id="WP_018302603.1">
    <property type="nucleotide sequence ID" value="NZ_KB902286.1"/>
</dbReference>
<keyword evidence="1" id="KW-0614">Plasmid</keyword>
<dbReference type="SUPFAM" id="SSF52540">
    <property type="entry name" value="P-loop containing nucleoside triphosphate hydrolases"/>
    <property type="match status" value="1"/>
</dbReference>
<organism evidence="1 2">
    <name type="scientific">Wenxinia marina DSM 24838</name>
    <dbReference type="NCBI Taxonomy" id="1123501"/>
    <lineage>
        <taxon>Bacteria</taxon>
        <taxon>Pseudomonadati</taxon>
        <taxon>Pseudomonadota</taxon>
        <taxon>Alphaproteobacteria</taxon>
        <taxon>Rhodobacterales</taxon>
        <taxon>Roseobacteraceae</taxon>
        <taxon>Wenxinia</taxon>
    </lineage>
</organism>